<keyword evidence="2" id="KW-0464">Manganese</keyword>
<feature type="binding site" evidence="2">
    <location>
        <position position="164"/>
    </location>
    <ligand>
        <name>Mn(2+)</name>
        <dbReference type="ChEBI" id="CHEBI:29035"/>
        <label>2</label>
    </ligand>
</feature>
<accession>A0A433SBN6</accession>
<sequence>MSVIKEIQQQEQVFTAIRRDIHAHPEVAYEEVRTSDLVAKLLEQWHIKVHRGFGKTGLVGVLHGAKGAGQKTIGIRADMDALPMPEYNRFAHVSTIPGRMHGCGHDGHTTILLAAAHYLSEHRDFAGTVNFIFQPAEEGFAGAKAMMDDGLFDKFPCDEIYGLHNLPGVPTGKLAFVKGAAMASSNTFEITIKGVGGHAAMPHKTVDPIVIASEVVGALQTVISRHKNPDAGGVLSVTQFHAGDAFNVIPDEARLSGTVRTFDDKVLDDIENNMRRIVETLPQMHGGSGVLDFRRIYPTLVNWDAPLAFAMEVAENTFGKDHVIPDFQRLSGSEDFAFFLQKVPGAYLWLGNGDGSHREAQYEGIGPCELHNPNYDFNDTLLPVGATYWVRLVEAFFRRA</sequence>
<feature type="domain" description="Peptidase M20 dimerisation" evidence="3">
    <location>
        <begin position="186"/>
        <end position="280"/>
    </location>
</feature>
<reference evidence="4 5" key="1">
    <citation type="submission" date="2018-01" db="EMBL/GenBank/DDBJ databases">
        <title>Saezia sanguinis gen. nov., sp. nov., in the order Burkholderiales isolated from human blood.</title>
        <authorList>
            <person name="Medina-Pascual M.J."/>
            <person name="Valdezate S."/>
            <person name="Monzon S."/>
            <person name="Cuesta I."/>
            <person name="Carrasco G."/>
            <person name="Villalon P."/>
            <person name="Saez-Nieto J.A."/>
        </authorList>
    </citation>
    <scope>NUCLEOTIDE SEQUENCE [LARGE SCALE GENOMIC DNA]</scope>
    <source>
        <strain evidence="4 5">CNM695-12</strain>
    </source>
</reference>
<dbReference type="PIRSF" id="PIRSF005962">
    <property type="entry name" value="Pept_M20D_amidohydro"/>
    <property type="match status" value="1"/>
</dbReference>
<dbReference type="FunFam" id="3.30.70.360:FF:000001">
    <property type="entry name" value="N-acetyldiaminopimelate deacetylase"/>
    <property type="match status" value="1"/>
</dbReference>
<feature type="binding site" evidence="2">
    <location>
        <position position="138"/>
    </location>
    <ligand>
        <name>Mn(2+)</name>
        <dbReference type="ChEBI" id="CHEBI:29035"/>
        <label>2</label>
    </ligand>
</feature>
<dbReference type="EC" id="3.-.-.-" evidence="4"/>
<dbReference type="Pfam" id="PF07687">
    <property type="entry name" value="M20_dimer"/>
    <property type="match status" value="1"/>
</dbReference>
<dbReference type="GO" id="GO:0046872">
    <property type="term" value="F:metal ion binding"/>
    <property type="evidence" value="ECO:0007669"/>
    <property type="project" value="UniProtKB-KW"/>
</dbReference>
<dbReference type="Gene3D" id="3.30.70.360">
    <property type="match status" value="1"/>
</dbReference>
<keyword evidence="2" id="KW-0479">Metal-binding</keyword>
<evidence type="ECO:0000259" key="3">
    <source>
        <dbReference type="Pfam" id="PF07687"/>
    </source>
</evidence>
<dbReference type="RefSeq" id="WP_126980409.1">
    <property type="nucleotide sequence ID" value="NZ_CAWUGC010000019.1"/>
</dbReference>
<dbReference type="SUPFAM" id="SSF53187">
    <property type="entry name" value="Zn-dependent exopeptidases"/>
    <property type="match status" value="1"/>
</dbReference>
<dbReference type="InterPro" id="IPR011650">
    <property type="entry name" value="Peptidase_M20_dimer"/>
</dbReference>
<dbReference type="InterPro" id="IPR017439">
    <property type="entry name" value="Amidohydrolase"/>
</dbReference>
<keyword evidence="5" id="KW-1185">Reference proteome</keyword>
<evidence type="ECO:0000256" key="2">
    <source>
        <dbReference type="PIRSR" id="PIRSR005962-1"/>
    </source>
</evidence>
<proteinExistence type="predicted"/>
<feature type="binding site" evidence="2">
    <location>
        <position position="103"/>
    </location>
    <ligand>
        <name>Mn(2+)</name>
        <dbReference type="ChEBI" id="CHEBI:29035"/>
        <label>2</label>
    </ligand>
</feature>
<dbReference type="PANTHER" id="PTHR11014">
    <property type="entry name" value="PEPTIDASE M20 FAMILY MEMBER"/>
    <property type="match status" value="1"/>
</dbReference>
<feature type="binding site" evidence="2">
    <location>
        <position position="105"/>
    </location>
    <ligand>
        <name>Mn(2+)</name>
        <dbReference type="ChEBI" id="CHEBI:29035"/>
        <label>2</label>
    </ligand>
</feature>
<name>A0A433SBN6_9BURK</name>
<comment type="caution">
    <text evidence="4">The sequence shown here is derived from an EMBL/GenBank/DDBJ whole genome shotgun (WGS) entry which is preliminary data.</text>
</comment>
<dbReference type="InterPro" id="IPR002933">
    <property type="entry name" value="Peptidase_M20"/>
</dbReference>
<dbReference type="SUPFAM" id="SSF55031">
    <property type="entry name" value="Bacterial exopeptidase dimerisation domain"/>
    <property type="match status" value="1"/>
</dbReference>
<dbReference type="Pfam" id="PF01546">
    <property type="entry name" value="Peptidase_M20"/>
    <property type="match status" value="1"/>
</dbReference>
<dbReference type="PANTHER" id="PTHR11014:SF63">
    <property type="entry name" value="METALLOPEPTIDASE, PUTATIVE (AFU_ORTHOLOGUE AFUA_6G09600)-RELATED"/>
    <property type="match status" value="1"/>
</dbReference>
<comment type="cofactor">
    <cofactor evidence="2">
        <name>Mn(2+)</name>
        <dbReference type="ChEBI" id="CHEBI:29035"/>
    </cofactor>
    <text evidence="2">The Mn(2+) ion enhances activity.</text>
</comment>
<evidence type="ECO:0000256" key="1">
    <source>
        <dbReference type="ARBA" id="ARBA00022801"/>
    </source>
</evidence>
<dbReference type="OrthoDB" id="8875216at2"/>
<dbReference type="Gene3D" id="3.40.630.10">
    <property type="entry name" value="Zn peptidases"/>
    <property type="match status" value="1"/>
</dbReference>
<organism evidence="4 5">
    <name type="scientific">Saezia sanguinis</name>
    <dbReference type="NCBI Taxonomy" id="1965230"/>
    <lineage>
        <taxon>Bacteria</taxon>
        <taxon>Pseudomonadati</taxon>
        <taxon>Pseudomonadota</taxon>
        <taxon>Betaproteobacteria</taxon>
        <taxon>Burkholderiales</taxon>
        <taxon>Saeziaceae</taxon>
        <taxon>Saezia</taxon>
    </lineage>
</organism>
<dbReference type="GO" id="GO:0019877">
    <property type="term" value="P:diaminopimelate biosynthetic process"/>
    <property type="evidence" value="ECO:0007669"/>
    <property type="project" value="UniProtKB-ARBA"/>
</dbReference>
<evidence type="ECO:0000313" key="4">
    <source>
        <dbReference type="EMBL" id="RUS66151.1"/>
    </source>
</evidence>
<dbReference type="AlphaFoldDB" id="A0A433SBN6"/>
<feature type="binding site" evidence="2">
    <location>
        <position position="371"/>
    </location>
    <ligand>
        <name>Mn(2+)</name>
        <dbReference type="ChEBI" id="CHEBI:29035"/>
        <label>2</label>
    </ligand>
</feature>
<dbReference type="NCBIfam" id="TIGR01891">
    <property type="entry name" value="amidohydrolases"/>
    <property type="match status" value="1"/>
</dbReference>
<keyword evidence="1 4" id="KW-0378">Hydrolase</keyword>
<dbReference type="Proteomes" id="UP000286947">
    <property type="component" value="Unassembled WGS sequence"/>
</dbReference>
<dbReference type="EMBL" id="PQSP01000006">
    <property type="protein sequence ID" value="RUS66151.1"/>
    <property type="molecule type" value="Genomic_DNA"/>
</dbReference>
<dbReference type="GO" id="GO:0050118">
    <property type="term" value="F:N-acetyldiaminopimelate deacetylase activity"/>
    <property type="evidence" value="ECO:0007669"/>
    <property type="project" value="UniProtKB-ARBA"/>
</dbReference>
<evidence type="ECO:0000313" key="5">
    <source>
        <dbReference type="Proteomes" id="UP000286947"/>
    </source>
</evidence>
<dbReference type="InterPro" id="IPR036264">
    <property type="entry name" value="Bact_exopeptidase_dim_dom"/>
</dbReference>
<gene>
    <name evidence="4" type="primary">yxeP_5</name>
    <name evidence="4" type="ORF">CUZ56_02229</name>
</gene>
<dbReference type="CDD" id="cd05666">
    <property type="entry name" value="M20_Acy1-like"/>
    <property type="match status" value="1"/>
</dbReference>
<protein>
    <submittedName>
        <fullName evidence="4">Putative hydrolase YxeP</fullName>
        <ecNumber evidence="4">3.-.-.-</ecNumber>
    </submittedName>
</protein>